<keyword evidence="6 7" id="KW-0472">Membrane</keyword>
<dbReference type="PROSITE" id="PS50928">
    <property type="entry name" value="ABC_TM1"/>
    <property type="match status" value="1"/>
</dbReference>
<evidence type="ECO:0000256" key="4">
    <source>
        <dbReference type="ARBA" id="ARBA00022692"/>
    </source>
</evidence>
<evidence type="ECO:0000256" key="6">
    <source>
        <dbReference type="ARBA" id="ARBA00023136"/>
    </source>
</evidence>
<dbReference type="InterPro" id="IPR000515">
    <property type="entry name" value="MetI-like"/>
</dbReference>
<gene>
    <name evidence="9" type="ORF">MHY01S_34910</name>
</gene>
<dbReference type="InterPro" id="IPR025966">
    <property type="entry name" value="OppC_N"/>
</dbReference>
<evidence type="ECO:0000313" key="10">
    <source>
        <dbReference type="Proteomes" id="UP000321197"/>
    </source>
</evidence>
<keyword evidence="4 7" id="KW-0812">Transmembrane</keyword>
<evidence type="ECO:0000313" key="9">
    <source>
        <dbReference type="EMBL" id="GEM85325.1"/>
    </source>
</evidence>
<evidence type="ECO:0000256" key="2">
    <source>
        <dbReference type="ARBA" id="ARBA00022448"/>
    </source>
</evidence>
<keyword evidence="2 7" id="KW-0813">Transport</keyword>
<feature type="transmembrane region" description="Helical" evidence="7">
    <location>
        <begin position="261"/>
        <end position="281"/>
    </location>
</feature>
<evidence type="ECO:0000259" key="8">
    <source>
        <dbReference type="PROSITE" id="PS50928"/>
    </source>
</evidence>
<feature type="transmembrane region" description="Helical" evidence="7">
    <location>
        <begin position="125"/>
        <end position="149"/>
    </location>
</feature>
<feature type="transmembrane region" description="Helical" evidence="7">
    <location>
        <begin position="31"/>
        <end position="49"/>
    </location>
</feature>
<proteinExistence type="inferred from homology"/>
<dbReference type="GO" id="GO:0005886">
    <property type="term" value="C:plasma membrane"/>
    <property type="evidence" value="ECO:0007669"/>
    <property type="project" value="UniProtKB-SubCell"/>
</dbReference>
<evidence type="ECO:0000256" key="5">
    <source>
        <dbReference type="ARBA" id="ARBA00022989"/>
    </source>
</evidence>
<dbReference type="CDD" id="cd06261">
    <property type="entry name" value="TM_PBP2"/>
    <property type="match status" value="1"/>
</dbReference>
<evidence type="ECO:0000256" key="3">
    <source>
        <dbReference type="ARBA" id="ARBA00022475"/>
    </source>
</evidence>
<evidence type="ECO:0000256" key="7">
    <source>
        <dbReference type="RuleBase" id="RU363032"/>
    </source>
</evidence>
<dbReference type="SUPFAM" id="SSF161098">
    <property type="entry name" value="MetI-like"/>
    <property type="match status" value="1"/>
</dbReference>
<dbReference type="GO" id="GO:0055085">
    <property type="term" value="P:transmembrane transport"/>
    <property type="evidence" value="ECO:0007669"/>
    <property type="project" value="InterPro"/>
</dbReference>
<protein>
    <submittedName>
        <fullName evidence="9">Peptide ABC transporter permease</fullName>
    </submittedName>
</protein>
<dbReference type="Proteomes" id="UP000321197">
    <property type="component" value="Unassembled WGS sequence"/>
</dbReference>
<keyword evidence="5 7" id="KW-1133">Transmembrane helix</keyword>
<keyword evidence="3" id="KW-1003">Cell membrane</keyword>
<comment type="caution">
    <text evidence="9">The sequence shown here is derived from an EMBL/GenBank/DDBJ whole genome shotgun (WGS) entry which is preliminary data.</text>
</comment>
<dbReference type="OrthoDB" id="9779825at2"/>
<dbReference type="EMBL" id="BJXL01000228">
    <property type="protein sequence ID" value="GEM85325.1"/>
    <property type="molecule type" value="Genomic_DNA"/>
</dbReference>
<dbReference type="AlphaFoldDB" id="A0A511R6U7"/>
<organism evidence="9 10">
    <name type="scientific">Meiothermus hypogaeus NBRC 106114</name>
    <dbReference type="NCBI Taxonomy" id="1227553"/>
    <lineage>
        <taxon>Bacteria</taxon>
        <taxon>Thermotogati</taxon>
        <taxon>Deinococcota</taxon>
        <taxon>Deinococci</taxon>
        <taxon>Thermales</taxon>
        <taxon>Thermaceae</taxon>
        <taxon>Meiothermus</taxon>
    </lineage>
</organism>
<dbReference type="Pfam" id="PF00528">
    <property type="entry name" value="BPD_transp_1"/>
    <property type="match status" value="1"/>
</dbReference>
<dbReference type="Pfam" id="PF12911">
    <property type="entry name" value="OppC_N"/>
    <property type="match status" value="1"/>
</dbReference>
<feature type="transmembrane region" description="Helical" evidence="7">
    <location>
        <begin position="92"/>
        <end position="118"/>
    </location>
</feature>
<dbReference type="Gene3D" id="1.10.3720.10">
    <property type="entry name" value="MetI-like"/>
    <property type="match status" value="1"/>
</dbReference>
<dbReference type="RefSeq" id="WP_119342201.1">
    <property type="nucleotide sequence ID" value="NZ_BJXL01000228.1"/>
</dbReference>
<name>A0A511R6U7_9DEIN</name>
<evidence type="ECO:0000256" key="1">
    <source>
        <dbReference type="ARBA" id="ARBA00004651"/>
    </source>
</evidence>
<dbReference type="PANTHER" id="PTHR43386">
    <property type="entry name" value="OLIGOPEPTIDE TRANSPORT SYSTEM PERMEASE PROTEIN APPC"/>
    <property type="match status" value="1"/>
</dbReference>
<dbReference type="InterPro" id="IPR035906">
    <property type="entry name" value="MetI-like_sf"/>
</dbReference>
<dbReference type="PANTHER" id="PTHR43386:SF1">
    <property type="entry name" value="D,D-DIPEPTIDE TRANSPORT SYSTEM PERMEASE PROTEIN DDPC-RELATED"/>
    <property type="match status" value="1"/>
</dbReference>
<accession>A0A511R6U7</accession>
<comment type="similarity">
    <text evidence="7">Belongs to the binding-protein-dependent transport system permease family.</text>
</comment>
<feature type="domain" description="ABC transmembrane type-1" evidence="8">
    <location>
        <begin position="90"/>
        <end position="281"/>
    </location>
</feature>
<sequence>MALTATAPKTSNDTPTRLAIRRFMKSSSGKIGLVMAVFLILLALLAPVFKPYNPATDRDYINRLKPPSAERVFGTDNLGRDVFTRVIHGSRISLQVGLVAVALSLTIGTLLGLVAGYFRGGIEILIGWITDILLAFPSTLLAIAIVAVVGPSLTNAMVAVSITQIPVYIRLARSVVLSARELDYVQAATALGAPNRRILLRHLLPNALPPIIVQATLSIGTATLETAALGFLGLGAQPPAPEWGAMLSDAFRGGYALNSPWTMIFPGLFIMLTVLAFNLLGDGLRDALDPRALK</sequence>
<dbReference type="InterPro" id="IPR050366">
    <property type="entry name" value="BP-dependent_transpt_permease"/>
</dbReference>
<reference evidence="9 10" key="1">
    <citation type="submission" date="2019-07" db="EMBL/GenBank/DDBJ databases">
        <title>Whole genome shotgun sequence of Meiothermus hypogaeus NBRC 106114.</title>
        <authorList>
            <person name="Hosoyama A."/>
            <person name="Uohara A."/>
            <person name="Ohji S."/>
            <person name="Ichikawa N."/>
        </authorList>
    </citation>
    <scope>NUCLEOTIDE SEQUENCE [LARGE SCALE GENOMIC DNA]</scope>
    <source>
        <strain evidence="9 10">NBRC 106114</strain>
    </source>
</reference>
<comment type="subcellular location">
    <subcellularLocation>
        <location evidence="1 7">Cell membrane</location>
        <topology evidence="1 7">Multi-pass membrane protein</topology>
    </subcellularLocation>
</comment>